<proteinExistence type="predicted"/>
<evidence type="ECO:0000313" key="2">
    <source>
        <dbReference type="EMBL" id="EHI56693.1"/>
    </source>
</evidence>
<gene>
    <name evidence="2" type="ORF">HMPREF9333_00140</name>
</gene>
<keyword evidence="1" id="KW-0812">Transmembrane</keyword>
<protein>
    <submittedName>
        <fullName evidence="2">ThiW protein</fullName>
    </submittedName>
</protein>
<keyword evidence="3" id="KW-1185">Reference proteome</keyword>
<evidence type="ECO:0000256" key="1">
    <source>
        <dbReference type="SAM" id="Phobius"/>
    </source>
</evidence>
<dbReference type="OrthoDB" id="5516776at2"/>
<keyword evidence="1" id="KW-0472">Membrane</keyword>
<feature type="transmembrane region" description="Helical" evidence="1">
    <location>
        <begin position="81"/>
        <end position="101"/>
    </location>
</feature>
<dbReference type="EMBL" id="ACZL01000003">
    <property type="protein sequence ID" value="EHI56693.1"/>
    <property type="molecule type" value="Genomic_DNA"/>
</dbReference>
<feature type="transmembrane region" description="Helical" evidence="1">
    <location>
        <begin position="20"/>
        <end position="42"/>
    </location>
</feature>
<reference evidence="2 3" key="1">
    <citation type="submission" date="2011-08" db="EMBL/GenBank/DDBJ databases">
        <title>The Genome Sequence of Johnsonella ignava ATCC 51276.</title>
        <authorList>
            <consortium name="The Broad Institute Genome Sequencing Platform"/>
            <person name="Earl A."/>
            <person name="Ward D."/>
            <person name="Feldgarden M."/>
            <person name="Gevers D."/>
            <person name="Izard J."/>
            <person name="Blanton J.M."/>
            <person name="Baranova O.V."/>
            <person name="Dewhirst F.E."/>
            <person name="Young S.K."/>
            <person name="Zeng Q."/>
            <person name="Gargeya S."/>
            <person name="Fitzgerald M."/>
            <person name="Haas B."/>
            <person name="Abouelleil A."/>
            <person name="Alvarado L."/>
            <person name="Arachchi H.M."/>
            <person name="Berlin A."/>
            <person name="Brown A."/>
            <person name="Chapman S.B."/>
            <person name="Chen Z."/>
            <person name="Dunbar C."/>
            <person name="Freedman E."/>
            <person name="Gearin G."/>
            <person name="Gellesch M."/>
            <person name="Goldberg J."/>
            <person name="Griggs A."/>
            <person name="Gujja S."/>
            <person name="Heiman D."/>
            <person name="Howarth C."/>
            <person name="Larson L."/>
            <person name="Lui A."/>
            <person name="MacDonald P.J.P."/>
            <person name="Montmayeur A."/>
            <person name="Murphy C."/>
            <person name="Neiman D."/>
            <person name="Pearson M."/>
            <person name="Priest M."/>
            <person name="Roberts A."/>
            <person name="Saif S."/>
            <person name="Shea T."/>
            <person name="Shenoy N."/>
            <person name="Sisk P."/>
            <person name="Stolte C."/>
            <person name="Sykes S."/>
            <person name="Wortman J."/>
            <person name="Nusbaum C."/>
            <person name="Birren B."/>
        </authorList>
    </citation>
    <scope>NUCLEOTIDE SEQUENCE [LARGE SCALE GENOMIC DNA]</scope>
    <source>
        <strain evidence="2 3">ATCC 51276</strain>
    </source>
</reference>
<name>G5GF02_9FIRM</name>
<dbReference type="STRING" id="679200.HMPREF9333_00140"/>
<dbReference type="PIRSF" id="PIRSF024534">
    <property type="entry name" value="ThiW"/>
    <property type="match status" value="1"/>
</dbReference>
<comment type="caution">
    <text evidence="2">The sequence shown here is derived from an EMBL/GenBank/DDBJ whole genome shotgun (WGS) entry which is preliminary data.</text>
</comment>
<dbReference type="Pfam" id="PF09512">
    <property type="entry name" value="ThiW"/>
    <property type="match status" value="1"/>
</dbReference>
<dbReference type="Proteomes" id="UP000003011">
    <property type="component" value="Unassembled WGS sequence"/>
</dbReference>
<organism evidence="2 3">
    <name type="scientific">Johnsonella ignava ATCC 51276</name>
    <dbReference type="NCBI Taxonomy" id="679200"/>
    <lineage>
        <taxon>Bacteria</taxon>
        <taxon>Bacillati</taxon>
        <taxon>Bacillota</taxon>
        <taxon>Clostridia</taxon>
        <taxon>Lachnospirales</taxon>
        <taxon>Lachnospiraceae</taxon>
        <taxon>Johnsonella</taxon>
    </lineage>
</organism>
<feature type="transmembrane region" description="Helical" evidence="1">
    <location>
        <begin position="54"/>
        <end position="75"/>
    </location>
</feature>
<evidence type="ECO:0000313" key="3">
    <source>
        <dbReference type="Proteomes" id="UP000003011"/>
    </source>
</evidence>
<keyword evidence="1" id="KW-1133">Transmembrane helix</keyword>
<feature type="transmembrane region" description="Helical" evidence="1">
    <location>
        <begin position="108"/>
        <end position="129"/>
    </location>
</feature>
<dbReference type="PATRIC" id="fig|679200.3.peg.156"/>
<accession>G5GF02</accession>
<dbReference type="eggNOG" id="COG4732">
    <property type="taxonomic scope" value="Bacteria"/>
</dbReference>
<dbReference type="NCBIfam" id="TIGR02359">
    <property type="entry name" value="thiW"/>
    <property type="match status" value="1"/>
</dbReference>
<feature type="transmembrane region" description="Helical" evidence="1">
    <location>
        <begin position="141"/>
        <end position="166"/>
    </location>
</feature>
<dbReference type="RefSeq" id="WP_005539086.1">
    <property type="nucleotide sequence ID" value="NZ_JH378829.1"/>
</dbReference>
<dbReference type="InterPro" id="IPR012652">
    <property type="entry name" value="ThiW"/>
</dbReference>
<dbReference type="HOGENOM" id="CLU_100509_0_1_9"/>
<dbReference type="AlphaFoldDB" id="G5GF02"/>
<dbReference type="Gene3D" id="1.10.1760.20">
    <property type="match status" value="1"/>
</dbReference>
<sequence>MKTEKIRTDNANIQSSTLKLTLTAVYTAVAVVGSTFSVPVFGARCSPIQHLINIIAAVTLGPAWAVASAFCASVIRNLLSMGTLFAFPGSMFGAFCAGILYKHFKKLPAAYIGEVFGTAILGGLAAYPVAKYILNLEKAALLAYIFPFFISTAGGTIAAVVIMIALDKTGVLKKISI</sequence>